<feature type="compositionally biased region" description="Low complexity" evidence="2">
    <location>
        <begin position="187"/>
        <end position="196"/>
    </location>
</feature>
<dbReference type="OrthoDB" id="3260408at2759"/>
<feature type="signal peptide" evidence="3">
    <location>
        <begin position="1"/>
        <end position="27"/>
    </location>
</feature>
<feature type="region of interest" description="Disordered" evidence="2">
    <location>
        <begin position="172"/>
        <end position="202"/>
    </location>
</feature>
<organism evidence="4 5">
    <name type="scientific">Hanseniaspora valbyensis NRRL Y-1626</name>
    <dbReference type="NCBI Taxonomy" id="766949"/>
    <lineage>
        <taxon>Eukaryota</taxon>
        <taxon>Fungi</taxon>
        <taxon>Dikarya</taxon>
        <taxon>Ascomycota</taxon>
        <taxon>Saccharomycotina</taxon>
        <taxon>Saccharomycetes</taxon>
        <taxon>Saccharomycodales</taxon>
        <taxon>Saccharomycodaceae</taxon>
        <taxon>Hanseniaspora</taxon>
    </lineage>
</organism>
<keyword evidence="1" id="KW-0175">Coiled coil</keyword>
<keyword evidence="5" id="KW-1185">Reference proteome</keyword>
<dbReference type="Proteomes" id="UP000092321">
    <property type="component" value="Unassembled WGS sequence"/>
</dbReference>
<dbReference type="PROSITE" id="PS51257">
    <property type="entry name" value="PROKAR_LIPOPROTEIN"/>
    <property type="match status" value="1"/>
</dbReference>
<feature type="coiled-coil region" evidence="1">
    <location>
        <begin position="323"/>
        <end position="350"/>
    </location>
</feature>
<evidence type="ECO:0008006" key="6">
    <source>
        <dbReference type="Google" id="ProtNLM"/>
    </source>
</evidence>
<dbReference type="AlphaFoldDB" id="A0A1B7TFP5"/>
<evidence type="ECO:0000256" key="2">
    <source>
        <dbReference type="SAM" id="MobiDB-lite"/>
    </source>
</evidence>
<feature type="chain" id="PRO_5008598732" description="Outer spore wall assembly protein SHE10" evidence="3">
    <location>
        <begin position="28"/>
        <end position="490"/>
    </location>
</feature>
<proteinExistence type="predicted"/>
<protein>
    <recommendedName>
        <fullName evidence="6">Outer spore wall assembly protein SHE10</fullName>
    </recommendedName>
</protein>
<reference evidence="5" key="1">
    <citation type="journal article" date="2016" name="Proc. Natl. Acad. Sci. U.S.A.">
        <title>Comparative genomics of biotechnologically important yeasts.</title>
        <authorList>
            <person name="Riley R."/>
            <person name="Haridas S."/>
            <person name="Wolfe K.H."/>
            <person name="Lopes M.R."/>
            <person name="Hittinger C.T."/>
            <person name="Goeker M."/>
            <person name="Salamov A.A."/>
            <person name="Wisecaver J.H."/>
            <person name="Long T.M."/>
            <person name="Calvey C.H."/>
            <person name="Aerts A.L."/>
            <person name="Barry K.W."/>
            <person name="Choi C."/>
            <person name="Clum A."/>
            <person name="Coughlan A.Y."/>
            <person name="Deshpande S."/>
            <person name="Douglass A.P."/>
            <person name="Hanson S.J."/>
            <person name="Klenk H.-P."/>
            <person name="LaButti K.M."/>
            <person name="Lapidus A."/>
            <person name="Lindquist E.A."/>
            <person name="Lipzen A.M."/>
            <person name="Meier-Kolthoff J.P."/>
            <person name="Ohm R.A."/>
            <person name="Otillar R.P."/>
            <person name="Pangilinan J.L."/>
            <person name="Peng Y."/>
            <person name="Rokas A."/>
            <person name="Rosa C.A."/>
            <person name="Scheuner C."/>
            <person name="Sibirny A.A."/>
            <person name="Slot J.C."/>
            <person name="Stielow J.B."/>
            <person name="Sun H."/>
            <person name="Kurtzman C.P."/>
            <person name="Blackwell M."/>
            <person name="Grigoriev I.V."/>
            <person name="Jeffries T.W."/>
        </authorList>
    </citation>
    <scope>NUCLEOTIDE SEQUENCE [LARGE SCALE GENOMIC DNA]</scope>
    <source>
        <strain evidence="5">NRRL Y-1626</strain>
    </source>
</reference>
<sequence>MASTKRIFGLLLFSFFSCFTLIKLSCSNVDLIESKVNSDLGALIKTKICQNEHIQPILTNSQYDILKEDLLGLKQSIKTYPYTKTAKEYKHKTEQYILNFDFRKEYTGLKRFVIVNYEQLKNFIFLKYQLLILKDSKWKQMYAKKADSESIEFNKVVVTGIDQVKKALTQSSLSTTSGESPDHVPATSTGTSSPTGNALETAGTTNHFTFDYSTLKDRIAKKAENMVTSIEKDLNKLQVTKVGDMKPNYVNKIQELNEFANERMLVLSTMIREINNCQAVNGSYFFNGTAMECEYAPITRENFREYFKNTQSMLESRSKELVEVDYKNDVADFEENLEALRLNYVDLFEDWGDSILTKLKEVLVIENMSADNSYEEMYENDYEEGAETLEKWQEFVSLKNDIIERRDYLLNFELELKEIQDFVDELKRNIGILAHEGGDRLYIIRAKANLEFQDREKKERESKLLKEEKEQTKAKTIKQDKEEIEEKQNK</sequence>
<keyword evidence="3" id="KW-0732">Signal</keyword>
<evidence type="ECO:0000313" key="4">
    <source>
        <dbReference type="EMBL" id="OBA27544.1"/>
    </source>
</evidence>
<comment type="caution">
    <text evidence="4">The sequence shown here is derived from an EMBL/GenBank/DDBJ whole genome shotgun (WGS) entry which is preliminary data.</text>
</comment>
<dbReference type="EMBL" id="LXPE01000008">
    <property type="protein sequence ID" value="OBA27544.1"/>
    <property type="molecule type" value="Genomic_DNA"/>
</dbReference>
<gene>
    <name evidence="4" type="ORF">HANVADRAFT_61966</name>
</gene>
<feature type="region of interest" description="Disordered" evidence="2">
    <location>
        <begin position="461"/>
        <end position="490"/>
    </location>
</feature>
<evidence type="ECO:0000256" key="1">
    <source>
        <dbReference type="SAM" id="Coils"/>
    </source>
</evidence>
<evidence type="ECO:0000313" key="5">
    <source>
        <dbReference type="Proteomes" id="UP000092321"/>
    </source>
</evidence>
<name>A0A1B7TFP5_9ASCO</name>
<evidence type="ECO:0000256" key="3">
    <source>
        <dbReference type="SAM" id="SignalP"/>
    </source>
</evidence>
<accession>A0A1B7TFP5</accession>